<name>A0A1S8KN97_9LACT</name>
<dbReference type="Proteomes" id="UP000315953">
    <property type="component" value="Chromosome"/>
</dbReference>
<feature type="transmembrane region" description="Helical" evidence="1">
    <location>
        <begin position="52"/>
        <end position="73"/>
    </location>
</feature>
<feature type="transmembrane region" description="Helical" evidence="1">
    <location>
        <begin position="20"/>
        <end position="40"/>
    </location>
</feature>
<accession>A0A1S8KN97</accession>
<dbReference type="AlphaFoldDB" id="A0A1S8KN97"/>
<dbReference type="GeneID" id="42694827"/>
<feature type="transmembrane region" description="Helical" evidence="1">
    <location>
        <begin position="119"/>
        <end position="139"/>
    </location>
</feature>
<keyword evidence="1" id="KW-0812">Transmembrane</keyword>
<evidence type="ECO:0000256" key="1">
    <source>
        <dbReference type="SAM" id="Phobius"/>
    </source>
</evidence>
<dbReference type="KEGG" id="dpm:FNV33_06925"/>
<keyword evidence="1" id="KW-0472">Membrane</keyword>
<evidence type="ECO:0000313" key="3">
    <source>
        <dbReference type="EMBL" id="QDO91778.1"/>
    </source>
</evidence>
<evidence type="ECO:0000313" key="5">
    <source>
        <dbReference type="Proteomes" id="UP000315953"/>
    </source>
</evidence>
<feature type="transmembrane region" description="Helical" evidence="1">
    <location>
        <begin position="151"/>
        <end position="177"/>
    </location>
</feature>
<keyword evidence="1" id="KW-1133">Transmembrane helix</keyword>
<dbReference type="RefSeq" id="WP_004636677.1">
    <property type="nucleotide sequence ID" value="NZ_CAJHJL010000005.1"/>
</dbReference>
<proteinExistence type="predicted"/>
<reference evidence="3 5" key="2">
    <citation type="submission" date="2019-07" db="EMBL/GenBank/DDBJ databases">
        <title>Genome assembly of a nasal isolate of Dolosigranulum pigrum from a chronic sinusitis patient.</title>
        <authorList>
            <person name="Baig S."/>
            <person name="Overballe-Petersen S."/>
            <person name="Kaspar U."/>
            <person name="Rendboe A."/>
            <person name="de Man T."/>
            <person name="Liu C."/>
            <person name="Price L.B."/>
            <person name="Stegger M."/>
            <person name="Becker K."/>
            <person name="Skytt Andersen P."/>
        </authorList>
    </citation>
    <scope>NUCLEOTIDE SEQUENCE [LARGE SCALE GENOMIC DNA]</scope>
    <source>
        <strain evidence="3 5">83VPs-KB5</strain>
    </source>
</reference>
<evidence type="ECO:0000313" key="4">
    <source>
        <dbReference type="Proteomes" id="UP000190409"/>
    </source>
</evidence>
<organism evidence="2 4">
    <name type="scientific">Dolosigranulum pigrum</name>
    <dbReference type="NCBI Taxonomy" id="29394"/>
    <lineage>
        <taxon>Bacteria</taxon>
        <taxon>Bacillati</taxon>
        <taxon>Bacillota</taxon>
        <taxon>Bacilli</taxon>
        <taxon>Lactobacillales</taxon>
        <taxon>Carnobacteriaceae</taxon>
        <taxon>Dolosigranulum</taxon>
    </lineage>
</organism>
<dbReference type="Proteomes" id="UP000190409">
    <property type="component" value="Unassembled WGS sequence"/>
</dbReference>
<protein>
    <submittedName>
        <fullName evidence="2">Uncharacterized protein</fullName>
    </submittedName>
</protein>
<dbReference type="EMBL" id="MUYF01000003">
    <property type="protein sequence ID" value="OOL81199.1"/>
    <property type="molecule type" value="Genomic_DNA"/>
</dbReference>
<sequence>MIKTILKTYMNRQSPPEVKWFPAVIGAIYLFSLYLFTIIGRSNVTLDGSINSYATIIAWGLTAALASAVIYGTLLMNNQLVKQFIGVVEIQSFQIPGGKGIMFLLQLVIFVGKMLLQMLLALAVGSGVFLLLESILPVLNSQISVFNFAHVMQLILGTWSVSFFTISMVSLAGIFGIHYRSTRLTWIIAGLSIIIVGGLGIFMLRTIPFITLLLSIGLVVLVGLLAKGLATTLTQRSTVDFFQDGFFK</sequence>
<feature type="transmembrane region" description="Helical" evidence="1">
    <location>
        <begin position="209"/>
        <end position="226"/>
    </location>
</feature>
<reference evidence="2 4" key="1">
    <citation type="submission" date="2017-01" db="EMBL/GenBank/DDBJ databases">
        <title>Complete Genome Sequence of Dolosigranulum pigrum isolated from a Patient with interstitial lung disease.</title>
        <authorList>
            <person name="Mukhopadhyay R."/>
            <person name="Joaquin J."/>
            <person name="Hogue R."/>
            <person name="Fitzgerald S."/>
            <person name="Jospin G."/>
            <person name="Eisen J.A."/>
            <person name="Chaturvedi V."/>
        </authorList>
    </citation>
    <scope>NUCLEOTIDE SEQUENCE [LARGE SCALE GENOMIC DNA]</scope>
    <source>
        <strain evidence="2 4">15S00348</strain>
    </source>
</reference>
<evidence type="ECO:0000313" key="2">
    <source>
        <dbReference type="EMBL" id="OOL81199.1"/>
    </source>
</evidence>
<feature type="transmembrane region" description="Helical" evidence="1">
    <location>
        <begin position="184"/>
        <end position="203"/>
    </location>
</feature>
<gene>
    <name evidence="2" type="ORF">BWX42_05175</name>
    <name evidence="3" type="ORF">FNV33_06925</name>
</gene>
<dbReference type="EMBL" id="CP041626">
    <property type="protein sequence ID" value="QDO91778.1"/>
    <property type="molecule type" value="Genomic_DNA"/>
</dbReference>